<dbReference type="AlphaFoldDB" id="A0A397TD95"/>
<evidence type="ECO:0000256" key="4">
    <source>
        <dbReference type="ARBA" id="ARBA00023004"/>
    </source>
</evidence>
<dbReference type="CDD" id="cd00302">
    <property type="entry name" value="cytochrome_P450"/>
    <property type="match status" value="1"/>
</dbReference>
<dbReference type="InterPro" id="IPR001128">
    <property type="entry name" value="Cyt_P450"/>
</dbReference>
<keyword evidence="3 5" id="KW-0479">Metal-binding</keyword>
<dbReference type="PANTHER" id="PTHR24305:SF166">
    <property type="entry name" value="CYTOCHROME P450 12A4, MITOCHONDRIAL-RELATED"/>
    <property type="match status" value="1"/>
</dbReference>
<comment type="caution">
    <text evidence="7">The sequence shown here is derived from an EMBL/GenBank/DDBJ whole genome shotgun (WGS) entry which is preliminary data.</text>
</comment>
<sequence length="203" mass="23674">MGGGTDTTANLFCFVVYYLGHYPEVKQRLQQELDTVLGNDLTKSLTNKQLDELQYCDAVIKEVYRLSPITFIIGRVNTEKDMVGGFNWPEETSFMILYSALMKRKEYWTDPEKFDPDRFYKIDENDKYSLEKTHVKKSFTIFGGGIRICPGRKLAMIELKCLLALIYKKYDLEMADINEPLHYVPGMITFCKDLMIKVKPRKF</sequence>
<dbReference type="EMBL" id="QKYT01000081">
    <property type="protein sequence ID" value="RIA94405.1"/>
    <property type="molecule type" value="Genomic_DNA"/>
</dbReference>
<dbReference type="Proteomes" id="UP000265703">
    <property type="component" value="Unassembled WGS sequence"/>
</dbReference>
<dbReference type="STRING" id="658196.A0A397TD95"/>
<keyword evidence="4 5" id="KW-0408">Iron</keyword>
<dbReference type="InterPro" id="IPR017972">
    <property type="entry name" value="Cyt_P450_CS"/>
</dbReference>
<evidence type="ECO:0000256" key="3">
    <source>
        <dbReference type="ARBA" id="ARBA00022723"/>
    </source>
</evidence>
<evidence type="ECO:0000256" key="2">
    <source>
        <dbReference type="ARBA" id="ARBA00010617"/>
    </source>
</evidence>
<organism evidence="7 8">
    <name type="scientific">Glomus cerebriforme</name>
    <dbReference type="NCBI Taxonomy" id="658196"/>
    <lineage>
        <taxon>Eukaryota</taxon>
        <taxon>Fungi</taxon>
        <taxon>Fungi incertae sedis</taxon>
        <taxon>Mucoromycota</taxon>
        <taxon>Glomeromycotina</taxon>
        <taxon>Glomeromycetes</taxon>
        <taxon>Glomerales</taxon>
        <taxon>Glomeraceae</taxon>
        <taxon>Glomus</taxon>
    </lineage>
</organism>
<keyword evidence="6" id="KW-0560">Oxidoreductase</keyword>
<dbReference type="SUPFAM" id="SSF48264">
    <property type="entry name" value="Cytochrome P450"/>
    <property type="match status" value="1"/>
</dbReference>
<evidence type="ECO:0000313" key="8">
    <source>
        <dbReference type="Proteomes" id="UP000265703"/>
    </source>
</evidence>
<evidence type="ECO:0000256" key="6">
    <source>
        <dbReference type="RuleBase" id="RU000461"/>
    </source>
</evidence>
<dbReference type="InterPro" id="IPR050121">
    <property type="entry name" value="Cytochrome_P450_monoxygenase"/>
</dbReference>
<dbReference type="GO" id="GO:0016705">
    <property type="term" value="F:oxidoreductase activity, acting on paired donors, with incorporation or reduction of molecular oxygen"/>
    <property type="evidence" value="ECO:0007669"/>
    <property type="project" value="InterPro"/>
</dbReference>
<proteinExistence type="inferred from homology"/>
<gene>
    <name evidence="7" type="ORF">C1645_760154</name>
</gene>
<keyword evidence="8" id="KW-1185">Reference proteome</keyword>
<keyword evidence="6" id="KW-0503">Monooxygenase</keyword>
<comment type="cofactor">
    <cofactor evidence="1 5">
        <name>heme</name>
        <dbReference type="ChEBI" id="CHEBI:30413"/>
    </cofactor>
</comment>
<dbReference type="GO" id="GO:0005506">
    <property type="term" value="F:iron ion binding"/>
    <property type="evidence" value="ECO:0007669"/>
    <property type="project" value="InterPro"/>
</dbReference>
<protein>
    <submittedName>
        <fullName evidence="7">Cytochrome P450</fullName>
    </submittedName>
</protein>
<keyword evidence="5 6" id="KW-0349">Heme</keyword>
<evidence type="ECO:0000256" key="5">
    <source>
        <dbReference type="PIRSR" id="PIRSR602401-1"/>
    </source>
</evidence>
<comment type="similarity">
    <text evidence="2 6">Belongs to the cytochrome P450 family.</text>
</comment>
<dbReference type="PRINTS" id="PR00463">
    <property type="entry name" value="EP450I"/>
</dbReference>
<dbReference type="GO" id="GO:0020037">
    <property type="term" value="F:heme binding"/>
    <property type="evidence" value="ECO:0007669"/>
    <property type="project" value="InterPro"/>
</dbReference>
<dbReference type="PROSITE" id="PS00086">
    <property type="entry name" value="CYTOCHROME_P450"/>
    <property type="match status" value="1"/>
</dbReference>
<dbReference type="InterPro" id="IPR036396">
    <property type="entry name" value="Cyt_P450_sf"/>
</dbReference>
<dbReference type="InterPro" id="IPR002401">
    <property type="entry name" value="Cyt_P450_E_grp-I"/>
</dbReference>
<dbReference type="Pfam" id="PF00067">
    <property type="entry name" value="p450"/>
    <property type="match status" value="1"/>
</dbReference>
<dbReference type="PRINTS" id="PR00385">
    <property type="entry name" value="P450"/>
</dbReference>
<evidence type="ECO:0000313" key="7">
    <source>
        <dbReference type="EMBL" id="RIA94405.1"/>
    </source>
</evidence>
<name>A0A397TD95_9GLOM</name>
<dbReference type="GO" id="GO:0004497">
    <property type="term" value="F:monooxygenase activity"/>
    <property type="evidence" value="ECO:0007669"/>
    <property type="project" value="UniProtKB-KW"/>
</dbReference>
<feature type="binding site" description="axial binding residue" evidence="5">
    <location>
        <position position="149"/>
    </location>
    <ligand>
        <name>heme</name>
        <dbReference type="ChEBI" id="CHEBI:30413"/>
    </ligand>
    <ligandPart>
        <name>Fe</name>
        <dbReference type="ChEBI" id="CHEBI:18248"/>
    </ligandPart>
</feature>
<dbReference type="OrthoDB" id="1470350at2759"/>
<evidence type="ECO:0000256" key="1">
    <source>
        <dbReference type="ARBA" id="ARBA00001971"/>
    </source>
</evidence>
<dbReference type="Gene3D" id="1.10.630.10">
    <property type="entry name" value="Cytochrome P450"/>
    <property type="match status" value="1"/>
</dbReference>
<dbReference type="PANTHER" id="PTHR24305">
    <property type="entry name" value="CYTOCHROME P450"/>
    <property type="match status" value="1"/>
</dbReference>
<accession>A0A397TD95</accession>
<reference evidence="7 8" key="1">
    <citation type="submission" date="2018-06" db="EMBL/GenBank/DDBJ databases">
        <title>Comparative genomics reveals the genomic features of Rhizophagus irregularis, R. cerebriforme, R. diaphanum and Gigaspora rosea, and their symbiotic lifestyle signature.</title>
        <authorList>
            <person name="Morin E."/>
            <person name="San Clemente H."/>
            <person name="Chen E.C.H."/>
            <person name="De La Providencia I."/>
            <person name="Hainaut M."/>
            <person name="Kuo A."/>
            <person name="Kohler A."/>
            <person name="Murat C."/>
            <person name="Tang N."/>
            <person name="Roy S."/>
            <person name="Loubradou J."/>
            <person name="Henrissat B."/>
            <person name="Grigoriev I.V."/>
            <person name="Corradi N."/>
            <person name="Roux C."/>
            <person name="Martin F.M."/>
        </authorList>
    </citation>
    <scope>NUCLEOTIDE SEQUENCE [LARGE SCALE GENOMIC DNA]</scope>
    <source>
        <strain evidence="7 8">DAOM 227022</strain>
    </source>
</reference>